<reference evidence="1 2" key="1">
    <citation type="submission" date="2024-02" db="EMBL/GenBank/DDBJ databases">
        <title>Rhodopirellula caenicola NBRC 110016.</title>
        <authorList>
            <person name="Ichikawa N."/>
            <person name="Katano-Makiyama Y."/>
            <person name="Hidaka K."/>
        </authorList>
    </citation>
    <scope>NUCLEOTIDE SEQUENCE [LARGE SCALE GENOMIC DNA]</scope>
    <source>
        <strain evidence="1 2">NBRC 110016</strain>
    </source>
</reference>
<keyword evidence="2" id="KW-1185">Reference proteome</keyword>
<evidence type="ECO:0008006" key="3">
    <source>
        <dbReference type="Google" id="ProtNLM"/>
    </source>
</evidence>
<sequence length="331" mass="36944">MNRFDELDAFKKINLSLIASAFGFVIDRRKSTKHSVLMQSGAEKIIIAQNGAHYVYCSVHDSKSNGTAIDFIQRVVEPGCSLGRVRQLLRPYLNGANLGIIAEKYRDCFATTIRSSESDLLGVASRYSQFEPLESHHRFLCDTRGIPLPLLLSDHLRGCIRHSPRHGSVIFPHWGAPHVSTPDDRCLTGFEIKGPGVNMFSKGGRKSLWMSTGKPTDNVLTFAESAIDAVSYLVLHGQQDQTRVASISGQFNPDQPALIRSAMNRMEEGSRVVAAFDNDEAGDRMTQTLSEMVIQTERTDLQFVDHRPVQRGEDWNEVLKQREPGPQYSLA</sequence>
<comment type="caution">
    <text evidence="1">The sequence shown here is derived from an EMBL/GenBank/DDBJ whole genome shotgun (WGS) entry which is preliminary data.</text>
</comment>
<gene>
    <name evidence="1" type="ORF">Rcae01_02837</name>
</gene>
<evidence type="ECO:0000313" key="2">
    <source>
        <dbReference type="Proteomes" id="UP001416858"/>
    </source>
</evidence>
<dbReference type="Gene3D" id="3.40.1360.10">
    <property type="match status" value="1"/>
</dbReference>
<dbReference type="Proteomes" id="UP001416858">
    <property type="component" value="Unassembled WGS sequence"/>
</dbReference>
<dbReference type="EMBL" id="BAABRO010000005">
    <property type="protein sequence ID" value="GAA5507381.1"/>
    <property type="molecule type" value="Genomic_DNA"/>
</dbReference>
<protein>
    <recommendedName>
        <fullName evidence="3">DUF3991 domain-containing protein</fullName>
    </recommendedName>
</protein>
<name>A0ABP9VRV3_9BACT</name>
<dbReference type="Pfam" id="PF13155">
    <property type="entry name" value="Toprim_2"/>
    <property type="match status" value="1"/>
</dbReference>
<proteinExistence type="predicted"/>
<evidence type="ECO:0000313" key="1">
    <source>
        <dbReference type="EMBL" id="GAA5507381.1"/>
    </source>
</evidence>
<dbReference type="RefSeq" id="WP_345684251.1">
    <property type="nucleotide sequence ID" value="NZ_BAABRO010000005.1"/>
</dbReference>
<organism evidence="1 2">
    <name type="scientific">Novipirellula caenicola</name>
    <dbReference type="NCBI Taxonomy" id="1536901"/>
    <lineage>
        <taxon>Bacteria</taxon>
        <taxon>Pseudomonadati</taxon>
        <taxon>Planctomycetota</taxon>
        <taxon>Planctomycetia</taxon>
        <taxon>Pirellulales</taxon>
        <taxon>Pirellulaceae</taxon>
        <taxon>Novipirellula</taxon>
    </lineage>
</organism>
<accession>A0ABP9VRV3</accession>